<keyword evidence="10 13" id="KW-0342">GTP-binding</keyword>
<name>A0A914CAJ4_9BILA</name>
<dbReference type="GO" id="GO:0005874">
    <property type="term" value="C:microtubule"/>
    <property type="evidence" value="ECO:0007669"/>
    <property type="project" value="UniProtKB-KW"/>
</dbReference>
<evidence type="ECO:0000256" key="7">
    <source>
        <dbReference type="ARBA" id="ARBA00022723"/>
    </source>
</evidence>
<dbReference type="InterPro" id="IPR000217">
    <property type="entry name" value="Tubulin"/>
</dbReference>
<evidence type="ECO:0000256" key="1">
    <source>
        <dbReference type="ARBA" id="ARBA00001946"/>
    </source>
</evidence>
<dbReference type="Pfam" id="PF00091">
    <property type="entry name" value="Tubulin"/>
    <property type="match status" value="1"/>
</dbReference>
<comment type="subcellular location">
    <subcellularLocation>
        <location evidence="2">Cytoplasm</location>
        <location evidence="2">Cytoskeleton</location>
    </subcellularLocation>
</comment>
<evidence type="ECO:0000259" key="15">
    <source>
        <dbReference type="SMART" id="SM00865"/>
    </source>
</evidence>
<evidence type="ECO:0000256" key="10">
    <source>
        <dbReference type="ARBA" id="ARBA00023134"/>
    </source>
</evidence>
<dbReference type="Proteomes" id="UP000887540">
    <property type="component" value="Unplaced"/>
</dbReference>
<evidence type="ECO:0000256" key="9">
    <source>
        <dbReference type="ARBA" id="ARBA00022842"/>
    </source>
</evidence>
<dbReference type="FunFam" id="3.40.50.1440:FF:000006">
    <property type="entry name" value="Tubulin beta chain"/>
    <property type="match status" value="1"/>
</dbReference>
<dbReference type="Gene3D" id="1.10.287.600">
    <property type="entry name" value="Helix hairpin bin"/>
    <property type="match status" value="1"/>
</dbReference>
<comment type="subunit">
    <text evidence="4 13">Dimer of alpha and beta chains. A typical microtubule is a hollow water-filled tube with an outer diameter of 25 nm and an inner diameter of 15 nM. Alpha-beta heterodimers associate head-to-tail to form protofilaments running lengthwise along the microtubule wall with the beta-tubulin subunit facing the microtubule plus end conferring a structural polarity. Microtubules usually have 13 protofilaments but different protofilament numbers can be found in some organisms and specialized cells.</text>
</comment>
<dbReference type="InterPro" id="IPR018316">
    <property type="entry name" value="Tubulin/FtsZ_2-layer-sand-dom"/>
</dbReference>
<evidence type="ECO:0000256" key="5">
    <source>
        <dbReference type="ARBA" id="ARBA00022490"/>
    </source>
</evidence>
<dbReference type="PRINTS" id="PR01163">
    <property type="entry name" value="BETATUBULIN"/>
</dbReference>
<dbReference type="SUPFAM" id="SSF52490">
    <property type="entry name" value="Tubulin nucleotide-binding domain-like"/>
    <property type="match status" value="1"/>
</dbReference>
<dbReference type="CDD" id="cd02187">
    <property type="entry name" value="beta_tubulin"/>
    <property type="match status" value="1"/>
</dbReference>
<keyword evidence="7" id="KW-0479">Metal-binding</keyword>
<evidence type="ECO:0000259" key="14">
    <source>
        <dbReference type="SMART" id="SM00864"/>
    </source>
</evidence>
<keyword evidence="11" id="KW-0206">Cytoskeleton</keyword>
<sequence length="439" mass="48239">MKEIVQVQVGQCGNQIGTKFWEVISGEHAIQPEGSYKGDCDLQLDRIDAYYKHAANGDKYIPRAVLVDLDPGTMDWIKGTAYGQLFDADNFVFGQSGTSNNWAKGHYTEGAKLVDNVLNVVRKEAEGCDCLQGFQFVHSLGGGTGSGMGTLLISKMREAYPDKIMSSFSVLGSPKVSDTVVEPYNATLSLNQLVKNTDETFCIDNEALYDNGVRILGTSNLTYGDLNHLASVTMSGVTTGLRFPIQLNADLGQLSVNNASFPRLHFFMPGFAPLSTKNATVDHDLTVAELVQQVFNAKNLMTACDPGHGRYLAAAAIFRGSMSINEVDDQIKSVQNKNSSHFIDGFPNNMKTGVCNVPLRGSNLSATFIGNNTAIKEVFKRISKQFTAIFRRKAFLHWYTGEGMDEQEFNEAESNLHDLISEYQQYQDAPVEEEGIIEA</sequence>
<organism evidence="16 17">
    <name type="scientific">Acrobeloides nanus</name>
    <dbReference type="NCBI Taxonomy" id="290746"/>
    <lineage>
        <taxon>Eukaryota</taxon>
        <taxon>Metazoa</taxon>
        <taxon>Ecdysozoa</taxon>
        <taxon>Nematoda</taxon>
        <taxon>Chromadorea</taxon>
        <taxon>Rhabditida</taxon>
        <taxon>Tylenchina</taxon>
        <taxon>Cephalobomorpha</taxon>
        <taxon>Cephaloboidea</taxon>
        <taxon>Cephalobidae</taxon>
        <taxon>Acrobeloides</taxon>
    </lineage>
</organism>
<evidence type="ECO:0000256" key="2">
    <source>
        <dbReference type="ARBA" id="ARBA00004245"/>
    </source>
</evidence>
<dbReference type="FunFam" id="3.30.1330.20:FF:000009">
    <property type="entry name" value="Tubulin beta chain"/>
    <property type="match status" value="1"/>
</dbReference>
<comment type="cofactor">
    <cofactor evidence="1">
        <name>Mg(2+)</name>
        <dbReference type="ChEBI" id="CHEBI:18420"/>
    </cofactor>
</comment>
<keyword evidence="9" id="KW-0460">Magnesium</keyword>
<dbReference type="InterPro" id="IPR008280">
    <property type="entry name" value="Tub_FtsZ_C"/>
</dbReference>
<dbReference type="PANTHER" id="PTHR11588">
    <property type="entry name" value="TUBULIN"/>
    <property type="match status" value="1"/>
</dbReference>
<dbReference type="GO" id="GO:0003924">
    <property type="term" value="F:GTPase activity"/>
    <property type="evidence" value="ECO:0007669"/>
    <property type="project" value="InterPro"/>
</dbReference>
<dbReference type="PROSITE" id="PS00227">
    <property type="entry name" value="TUBULIN"/>
    <property type="match status" value="1"/>
</dbReference>
<dbReference type="InterPro" id="IPR023123">
    <property type="entry name" value="Tubulin_C"/>
</dbReference>
<dbReference type="SMART" id="SM00864">
    <property type="entry name" value="Tubulin"/>
    <property type="match status" value="1"/>
</dbReference>
<dbReference type="GO" id="GO:0005525">
    <property type="term" value="F:GTP binding"/>
    <property type="evidence" value="ECO:0007669"/>
    <property type="project" value="UniProtKB-UniRule"/>
</dbReference>
<dbReference type="InterPro" id="IPR037103">
    <property type="entry name" value="Tubulin/FtsZ-like_C"/>
</dbReference>
<evidence type="ECO:0000313" key="17">
    <source>
        <dbReference type="WBParaSite" id="ACRNAN_Path_698.g2616.t1"/>
    </source>
</evidence>
<feature type="domain" description="Tubulin/FtsZ 2-layer sandwich" evidence="15">
    <location>
        <begin position="247"/>
        <end position="384"/>
    </location>
</feature>
<evidence type="ECO:0000256" key="11">
    <source>
        <dbReference type="ARBA" id="ARBA00023212"/>
    </source>
</evidence>
<keyword evidence="8 13" id="KW-0547">Nucleotide-binding</keyword>
<dbReference type="AlphaFoldDB" id="A0A914CAJ4"/>
<keyword evidence="5" id="KW-0963">Cytoplasm</keyword>
<evidence type="ECO:0000313" key="16">
    <source>
        <dbReference type="Proteomes" id="UP000887540"/>
    </source>
</evidence>
<dbReference type="SUPFAM" id="SSF55307">
    <property type="entry name" value="Tubulin C-terminal domain-like"/>
    <property type="match status" value="1"/>
</dbReference>
<evidence type="ECO:0000256" key="12">
    <source>
        <dbReference type="ARBA" id="ARBA00034296"/>
    </source>
</evidence>
<dbReference type="InterPro" id="IPR036525">
    <property type="entry name" value="Tubulin/FtsZ_GTPase_sf"/>
</dbReference>
<keyword evidence="6 13" id="KW-0493">Microtubule</keyword>
<feature type="domain" description="Tubulin/FtsZ GTPase" evidence="14">
    <location>
        <begin position="47"/>
        <end position="245"/>
    </location>
</feature>
<evidence type="ECO:0000256" key="3">
    <source>
        <dbReference type="ARBA" id="ARBA00009636"/>
    </source>
</evidence>
<dbReference type="InterPro" id="IPR003008">
    <property type="entry name" value="Tubulin_FtsZ_GTPase"/>
</dbReference>
<evidence type="ECO:0000256" key="4">
    <source>
        <dbReference type="ARBA" id="ARBA00011747"/>
    </source>
</evidence>
<dbReference type="SMART" id="SM00865">
    <property type="entry name" value="Tubulin_C"/>
    <property type="match status" value="1"/>
</dbReference>
<keyword evidence="16" id="KW-1185">Reference proteome</keyword>
<dbReference type="Gene3D" id="3.30.1330.20">
    <property type="entry name" value="Tubulin/FtsZ, C-terminal domain"/>
    <property type="match status" value="1"/>
</dbReference>
<dbReference type="InterPro" id="IPR017975">
    <property type="entry name" value="Tubulin_CS"/>
</dbReference>
<dbReference type="GO" id="GO:0046872">
    <property type="term" value="F:metal ion binding"/>
    <property type="evidence" value="ECO:0007669"/>
    <property type="project" value="UniProtKB-KW"/>
</dbReference>
<dbReference type="Pfam" id="PF03953">
    <property type="entry name" value="Tubulin_C"/>
    <property type="match status" value="1"/>
</dbReference>
<comment type="similarity">
    <text evidence="3 13">Belongs to the tubulin family.</text>
</comment>
<evidence type="ECO:0000256" key="8">
    <source>
        <dbReference type="ARBA" id="ARBA00022741"/>
    </source>
</evidence>
<accession>A0A914CAJ4</accession>
<dbReference type="Gene3D" id="3.40.50.1440">
    <property type="entry name" value="Tubulin/FtsZ, GTPase domain"/>
    <property type="match status" value="1"/>
</dbReference>
<dbReference type="GO" id="GO:0007017">
    <property type="term" value="P:microtubule-based process"/>
    <property type="evidence" value="ECO:0007669"/>
    <property type="project" value="InterPro"/>
</dbReference>
<dbReference type="InterPro" id="IPR002453">
    <property type="entry name" value="Beta_tubulin"/>
</dbReference>
<protein>
    <recommendedName>
        <fullName evidence="13">Tubulin beta chain</fullName>
    </recommendedName>
</protein>
<evidence type="ECO:0000256" key="13">
    <source>
        <dbReference type="RuleBase" id="RU000352"/>
    </source>
</evidence>
<dbReference type="FunFam" id="1.10.287.600:FF:000006">
    <property type="entry name" value="Tubulin beta chain"/>
    <property type="match status" value="1"/>
</dbReference>
<dbReference type="PRINTS" id="PR01161">
    <property type="entry name" value="TUBULIN"/>
</dbReference>
<dbReference type="GO" id="GO:0005200">
    <property type="term" value="F:structural constituent of cytoskeleton"/>
    <property type="evidence" value="ECO:0007669"/>
    <property type="project" value="InterPro"/>
</dbReference>
<proteinExistence type="inferred from homology"/>
<reference evidence="17" key="1">
    <citation type="submission" date="2022-11" db="UniProtKB">
        <authorList>
            <consortium name="WormBaseParasite"/>
        </authorList>
    </citation>
    <scope>IDENTIFICATION</scope>
</reference>
<evidence type="ECO:0000256" key="6">
    <source>
        <dbReference type="ARBA" id="ARBA00022701"/>
    </source>
</evidence>
<comment type="function">
    <text evidence="12 13">Tubulin is the major constituent of microtubules, a cylinder consisting of laterally associated linear protofilaments composed of alpha- and beta-tubulin heterodimers. Microtubules grow by the addition of GTP-tubulin dimers to the microtubule end, where a stabilizing cap forms. Below the cap, tubulin dimers are in GDP-bound state, owing to GTPase activity of alpha-tubulin.</text>
</comment>
<dbReference type="WBParaSite" id="ACRNAN_Path_698.g2616.t1">
    <property type="protein sequence ID" value="ACRNAN_Path_698.g2616.t1"/>
    <property type="gene ID" value="ACRNAN_Path_698.g2616"/>
</dbReference>